<dbReference type="EMBL" id="JAKEKT020000010">
    <property type="protein sequence ID" value="KAL1648124.1"/>
    <property type="molecule type" value="Genomic_DNA"/>
</dbReference>
<sequence length="236" mass="26702">MVYLALPRHREGLELARDSGRSQREILDQILGPKKQEVIQLYFTHIHPAFPVLDEELISGVAAREKGPDAHDVRRYHFTTLRRAATHIADFVCSLKGSHLGGFWLSFTGHLLVSAATVLLRCAIDTTNATVAEECRSSLRTLRSRLHLAKIEDNWDLADMFIKRCDEPISRITALSDSTTRDQEVGTVPETQAAEESQQLGTQQEPLEFGIRDYPDLNSFGPLDYPWESLWDMLES</sequence>
<evidence type="ECO:0000313" key="3">
    <source>
        <dbReference type="EMBL" id="KAL1648124.1"/>
    </source>
</evidence>
<dbReference type="Proteomes" id="UP001521184">
    <property type="component" value="Unassembled WGS sequence"/>
</dbReference>
<gene>
    <name evidence="3" type="ORF">SLS58_002451</name>
</gene>
<reference evidence="3 4" key="1">
    <citation type="journal article" date="2023" name="Plant Dis.">
        <title>First Report of Diplodia intermedia Causing Canker and Dieback Diseases on Apple Trees in Canada.</title>
        <authorList>
            <person name="Ellouze W."/>
            <person name="Ilyukhin E."/>
            <person name="Sulman M."/>
            <person name="Ali S."/>
        </authorList>
    </citation>
    <scope>NUCLEOTIDE SEQUENCE [LARGE SCALE GENOMIC DNA]</scope>
    <source>
        <strain evidence="3 4">M45-28</strain>
    </source>
</reference>
<feature type="region of interest" description="Disordered" evidence="2">
    <location>
        <begin position="177"/>
        <end position="204"/>
    </location>
</feature>
<evidence type="ECO:0000256" key="2">
    <source>
        <dbReference type="SAM" id="MobiDB-lite"/>
    </source>
</evidence>
<evidence type="ECO:0000313" key="4">
    <source>
        <dbReference type="Proteomes" id="UP001521184"/>
    </source>
</evidence>
<comment type="caution">
    <text evidence="3">The sequence shown here is derived from an EMBL/GenBank/DDBJ whole genome shotgun (WGS) entry which is preliminary data.</text>
</comment>
<proteinExistence type="predicted"/>
<keyword evidence="1" id="KW-0539">Nucleus</keyword>
<dbReference type="CDD" id="cd12148">
    <property type="entry name" value="fungal_TF_MHR"/>
    <property type="match status" value="1"/>
</dbReference>
<organism evidence="3 4">
    <name type="scientific">Diplodia intermedia</name>
    <dbReference type="NCBI Taxonomy" id="856260"/>
    <lineage>
        <taxon>Eukaryota</taxon>
        <taxon>Fungi</taxon>
        <taxon>Dikarya</taxon>
        <taxon>Ascomycota</taxon>
        <taxon>Pezizomycotina</taxon>
        <taxon>Dothideomycetes</taxon>
        <taxon>Dothideomycetes incertae sedis</taxon>
        <taxon>Botryosphaeriales</taxon>
        <taxon>Botryosphaeriaceae</taxon>
        <taxon>Diplodia</taxon>
    </lineage>
</organism>
<dbReference type="InterPro" id="IPR050797">
    <property type="entry name" value="Carb_Metab_Trans_Reg"/>
</dbReference>
<dbReference type="PANTHER" id="PTHR31668">
    <property type="entry name" value="GLUCOSE TRANSPORT TRANSCRIPTION REGULATOR RGT1-RELATED-RELATED"/>
    <property type="match status" value="1"/>
</dbReference>
<evidence type="ECO:0000256" key="1">
    <source>
        <dbReference type="ARBA" id="ARBA00023242"/>
    </source>
</evidence>
<keyword evidence="4" id="KW-1185">Reference proteome</keyword>
<dbReference type="PANTHER" id="PTHR31668:SF10">
    <property type="entry name" value="ZN(II)2CYS6 TRANSCRIPTION FACTOR (EUROFUNG)"/>
    <property type="match status" value="1"/>
</dbReference>
<feature type="compositionally biased region" description="Polar residues" evidence="2">
    <location>
        <begin position="194"/>
        <end position="204"/>
    </location>
</feature>
<protein>
    <recommendedName>
        <fullName evidence="5">C6 transcription factor</fullName>
    </recommendedName>
</protein>
<accession>A0ABR3TZI8</accession>
<evidence type="ECO:0008006" key="5">
    <source>
        <dbReference type="Google" id="ProtNLM"/>
    </source>
</evidence>
<name>A0ABR3TZI8_9PEZI</name>